<evidence type="ECO:0000313" key="2">
    <source>
        <dbReference type="Proteomes" id="UP001597024"/>
    </source>
</evidence>
<accession>A0ABW3DLN4</accession>
<organism evidence="1 2">
    <name type="scientific">Streptosporangium algeriense</name>
    <dbReference type="NCBI Taxonomy" id="1682748"/>
    <lineage>
        <taxon>Bacteria</taxon>
        <taxon>Bacillati</taxon>
        <taxon>Actinomycetota</taxon>
        <taxon>Actinomycetes</taxon>
        <taxon>Streptosporangiales</taxon>
        <taxon>Streptosporangiaceae</taxon>
        <taxon>Streptosporangium</taxon>
    </lineage>
</organism>
<gene>
    <name evidence="1" type="ORF">ACFQ08_04925</name>
</gene>
<sequence>TVEAIGEASRAVDAAFDARVRAHELSARMESVPLEEWSTDGVAELDAEAVLLWRQADELPHLLIAYARVLTGQLPRLRLLRRD</sequence>
<reference evidence="2" key="1">
    <citation type="journal article" date="2019" name="Int. J. Syst. Evol. Microbiol.">
        <title>The Global Catalogue of Microorganisms (GCM) 10K type strain sequencing project: providing services to taxonomists for standard genome sequencing and annotation.</title>
        <authorList>
            <consortium name="The Broad Institute Genomics Platform"/>
            <consortium name="The Broad Institute Genome Sequencing Center for Infectious Disease"/>
            <person name="Wu L."/>
            <person name="Ma J."/>
        </authorList>
    </citation>
    <scope>NUCLEOTIDE SEQUENCE [LARGE SCALE GENOMIC DNA]</scope>
    <source>
        <strain evidence="2">CCUG 62974</strain>
    </source>
</reference>
<evidence type="ECO:0000313" key="1">
    <source>
        <dbReference type="EMBL" id="MFD0883899.1"/>
    </source>
</evidence>
<keyword evidence="2" id="KW-1185">Reference proteome</keyword>
<comment type="caution">
    <text evidence="1">The sequence shown here is derived from an EMBL/GenBank/DDBJ whole genome shotgun (WGS) entry which is preliminary data.</text>
</comment>
<proteinExistence type="predicted"/>
<protein>
    <submittedName>
        <fullName evidence="1">Uncharacterized protein</fullName>
    </submittedName>
</protein>
<name>A0ABW3DLN4_9ACTN</name>
<dbReference type="EMBL" id="JBHTHX010000089">
    <property type="protein sequence ID" value="MFD0883899.1"/>
    <property type="molecule type" value="Genomic_DNA"/>
</dbReference>
<feature type="non-terminal residue" evidence="1">
    <location>
        <position position="1"/>
    </location>
</feature>
<dbReference type="Proteomes" id="UP001597024">
    <property type="component" value="Unassembled WGS sequence"/>
</dbReference>